<comment type="caution">
    <text evidence="1">The sequence shown here is derived from an EMBL/GenBank/DDBJ whole genome shotgun (WGS) entry which is preliminary data.</text>
</comment>
<evidence type="ECO:0000313" key="1">
    <source>
        <dbReference type="EMBL" id="KAK3730189.1"/>
    </source>
</evidence>
<reference evidence="1" key="1">
    <citation type="journal article" date="2023" name="G3 (Bethesda)">
        <title>A reference genome for the long-term kleptoplast-retaining sea slug Elysia crispata morphotype clarki.</title>
        <authorList>
            <person name="Eastman K.E."/>
            <person name="Pendleton A.L."/>
            <person name="Shaikh M.A."/>
            <person name="Suttiyut T."/>
            <person name="Ogas R."/>
            <person name="Tomko P."/>
            <person name="Gavelis G."/>
            <person name="Widhalm J.R."/>
            <person name="Wisecaver J.H."/>
        </authorList>
    </citation>
    <scope>NUCLEOTIDE SEQUENCE</scope>
    <source>
        <strain evidence="1">ECLA1</strain>
    </source>
</reference>
<dbReference type="EMBL" id="JAWDGP010007087">
    <property type="protein sequence ID" value="KAK3730189.1"/>
    <property type="molecule type" value="Genomic_DNA"/>
</dbReference>
<accession>A0AAE1CRD9</accession>
<dbReference type="AlphaFoldDB" id="A0AAE1CRD9"/>
<name>A0AAE1CRD9_9GAST</name>
<sequence length="110" mass="12869">MVEFRTHCRKKFTFFQKNATLSVCHGTLRATGGNSCCTRPMEDEFLLTAPEYLHEHIQMSNEVLKAKITQSDAKFRGSTFQIIQETLRKYNISKLQSRSSFAFFRRILRL</sequence>
<keyword evidence="2" id="KW-1185">Reference proteome</keyword>
<evidence type="ECO:0000313" key="2">
    <source>
        <dbReference type="Proteomes" id="UP001283361"/>
    </source>
</evidence>
<protein>
    <submittedName>
        <fullName evidence="1">Uncharacterized protein</fullName>
    </submittedName>
</protein>
<organism evidence="1 2">
    <name type="scientific">Elysia crispata</name>
    <name type="common">lettuce slug</name>
    <dbReference type="NCBI Taxonomy" id="231223"/>
    <lineage>
        <taxon>Eukaryota</taxon>
        <taxon>Metazoa</taxon>
        <taxon>Spiralia</taxon>
        <taxon>Lophotrochozoa</taxon>
        <taxon>Mollusca</taxon>
        <taxon>Gastropoda</taxon>
        <taxon>Heterobranchia</taxon>
        <taxon>Euthyneura</taxon>
        <taxon>Panpulmonata</taxon>
        <taxon>Sacoglossa</taxon>
        <taxon>Placobranchoidea</taxon>
        <taxon>Plakobranchidae</taxon>
        <taxon>Elysia</taxon>
    </lineage>
</organism>
<gene>
    <name evidence="1" type="ORF">RRG08_034935</name>
</gene>
<dbReference type="Proteomes" id="UP001283361">
    <property type="component" value="Unassembled WGS sequence"/>
</dbReference>
<proteinExistence type="predicted"/>